<protein>
    <submittedName>
        <fullName evidence="1">Uncharacterized protein</fullName>
    </submittedName>
</protein>
<dbReference type="AlphaFoldDB" id="A0A1V2FY92"/>
<accession>A0A1V2FY92</accession>
<organism evidence="1 2">
    <name type="scientific">Escherichia coli</name>
    <dbReference type="NCBI Taxonomy" id="562"/>
    <lineage>
        <taxon>Bacteria</taxon>
        <taxon>Pseudomonadati</taxon>
        <taxon>Pseudomonadota</taxon>
        <taxon>Gammaproteobacteria</taxon>
        <taxon>Enterobacterales</taxon>
        <taxon>Enterobacteriaceae</taxon>
        <taxon>Escherichia</taxon>
    </lineage>
</organism>
<reference evidence="1 2" key="1">
    <citation type="submission" date="2018-11" db="EMBL/GenBank/DDBJ databases">
        <title>Enterobacteriaceae from Patient.</title>
        <authorList>
            <person name="Shen C."/>
            <person name="Yang Y."/>
            <person name="Tian G."/>
        </authorList>
    </citation>
    <scope>NUCLEOTIDE SEQUENCE [LARGE SCALE GENOMIC DNA]</scope>
    <source>
        <strain evidence="1 2">GBGD28</strain>
    </source>
</reference>
<dbReference type="Proteomes" id="UP000271008">
    <property type="component" value="Unassembled WGS sequence"/>
</dbReference>
<dbReference type="RefSeq" id="WP_023135735.1">
    <property type="nucleotide sequence ID" value="NZ_AP027538.1"/>
</dbReference>
<evidence type="ECO:0000313" key="1">
    <source>
        <dbReference type="EMBL" id="RRD53349.1"/>
    </source>
</evidence>
<sequence length="70" mass="7416">MKKITSNLIALEVGHTVSIDDDGAAAILTELPTKSLLLDMKDATAYIFELKGKCFTLINTGCGSVAVRTS</sequence>
<gene>
    <name evidence="1" type="ORF">EIA08_32820</name>
</gene>
<proteinExistence type="predicted"/>
<dbReference type="EMBL" id="RQTU01000885">
    <property type="protein sequence ID" value="RRD53349.1"/>
    <property type="molecule type" value="Genomic_DNA"/>
</dbReference>
<comment type="caution">
    <text evidence="1">The sequence shown here is derived from an EMBL/GenBank/DDBJ whole genome shotgun (WGS) entry which is preliminary data.</text>
</comment>
<evidence type="ECO:0000313" key="2">
    <source>
        <dbReference type="Proteomes" id="UP000271008"/>
    </source>
</evidence>
<name>A0A1V2FY92_ECOLX</name>